<dbReference type="InterPro" id="IPR002403">
    <property type="entry name" value="Cyt_P450_E_grp-IV"/>
</dbReference>
<name>A0A9W7W771_9PEZI</name>
<dbReference type="EMBL" id="RIBY02000091">
    <property type="protein sequence ID" value="KAH9845361.1"/>
    <property type="molecule type" value="Genomic_DNA"/>
</dbReference>
<keyword evidence="4 7" id="KW-0560">Oxidoreductase</keyword>
<reference evidence="9 10" key="2">
    <citation type="journal article" date="2021" name="Curr. Genet.">
        <title>Genetic response to nitrogen starvation in the aggressive Eucalyptus foliar pathogen Teratosphaeria destructans.</title>
        <authorList>
            <person name="Havenga M."/>
            <person name="Wingfield B.D."/>
            <person name="Wingfield M.J."/>
            <person name="Dreyer L.L."/>
            <person name="Roets F."/>
            <person name="Aylward J."/>
        </authorList>
    </citation>
    <scope>NUCLEOTIDE SEQUENCE [LARGE SCALE GENOMIC DNA]</scope>
    <source>
        <strain evidence="9">CMW44962</strain>
    </source>
</reference>
<dbReference type="GO" id="GO:0020037">
    <property type="term" value="F:heme binding"/>
    <property type="evidence" value="ECO:0007669"/>
    <property type="project" value="InterPro"/>
</dbReference>
<dbReference type="AlphaFoldDB" id="A0A9W7W771"/>
<dbReference type="PRINTS" id="PR00465">
    <property type="entry name" value="EP450IV"/>
</dbReference>
<dbReference type="Pfam" id="PF00067">
    <property type="entry name" value="p450"/>
    <property type="match status" value="1"/>
</dbReference>
<dbReference type="CDD" id="cd11041">
    <property type="entry name" value="CYP503A1-like"/>
    <property type="match status" value="1"/>
</dbReference>
<keyword evidence="8" id="KW-1133">Transmembrane helix</keyword>
<dbReference type="InterPro" id="IPR036396">
    <property type="entry name" value="Cyt_P450_sf"/>
</dbReference>
<evidence type="ECO:0000313" key="10">
    <source>
        <dbReference type="Proteomes" id="UP001138500"/>
    </source>
</evidence>
<evidence type="ECO:0000256" key="2">
    <source>
        <dbReference type="ARBA" id="ARBA00010617"/>
    </source>
</evidence>
<feature type="transmembrane region" description="Helical" evidence="8">
    <location>
        <begin position="6"/>
        <end position="26"/>
    </location>
</feature>
<dbReference type="SUPFAM" id="SSF48264">
    <property type="entry name" value="Cytochrome P450"/>
    <property type="match status" value="1"/>
</dbReference>
<keyword evidence="3 6" id="KW-0479">Metal-binding</keyword>
<organism evidence="9 10">
    <name type="scientific">Teratosphaeria destructans</name>
    <dbReference type="NCBI Taxonomy" id="418781"/>
    <lineage>
        <taxon>Eukaryota</taxon>
        <taxon>Fungi</taxon>
        <taxon>Dikarya</taxon>
        <taxon>Ascomycota</taxon>
        <taxon>Pezizomycotina</taxon>
        <taxon>Dothideomycetes</taxon>
        <taxon>Dothideomycetidae</taxon>
        <taxon>Mycosphaerellales</taxon>
        <taxon>Teratosphaeriaceae</taxon>
        <taxon>Teratosphaeria</taxon>
    </lineage>
</organism>
<accession>A0A9W7W771</accession>
<keyword evidence="7 9" id="KW-0503">Monooxygenase</keyword>
<evidence type="ECO:0000256" key="3">
    <source>
        <dbReference type="ARBA" id="ARBA00022723"/>
    </source>
</evidence>
<evidence type="ECO:0000256" key="7">
    <source>
        <dbReference type="RuleBase" id="RU000461"/>
    </source>
</evidence>
<dbReference type="PANTHER" id="PTHR46206">
    <property type="entry name" value="CYTOCHROME P450"/>
    <property type="match status" value="1"/>
</dbReference>
<dbReference type="Proteomes" id="UP001138500">
    <property type="component" value="Unassembled WGS sequence"/>
</dbReference>
<dbReference type="GO" id="GO:0005506">
    <property type="term" value="F:iron ion binding"/>
    <property type="evidence" value="ECO:0007669"/>
    <property type="project" value="InterPro"/>
</dbReference>
<evidence type="ECO:0000313" key="9">
    <source>
        <dbReference type="EMBL" id="KAH9845361.1"/>
    </source>
</evidence>
<dbReference type="OrthoDB" id="1844152at2759"/>
<evidence type="ECO:0000256" key="5">
    <source>
        <dbReference type="ARBA" id="ARBA00023004"/>
    </source>
</evidence>
<dbReference type="PROSITE" id="PS00086">
    <property type="entry name" value="CYTOCHROME_P450"/>
    <property type="match status" value="1"/>
</dbReference>
<evidence type="ECO:0000256" key="8">
    <source>
        <dbReference type="SAM" id="Phobius"/>
    </source>
</evidence>
<protein>
    <submittedName>
        <fullName evidence="9">P450 monooxygenase</fullName>
    </submittedName>
</protein>
<proteinExistence type="inferred from homology"/>
<evidence type="ECO:0000256" key="4">
    <source>
        <dbReference type="ARBA" id="ARBA00023002"/>
    </source>
</evidence>
<dbReference type="Gene3D" id="1.10.630.10">
    <property type="entry name" value="Cytochrome P450"/>
    <property type="match status" value="1"/>
</dbReference>
<keyword evidence="10" id="KW-1185">Reference proteome</keyword>
<reference evidence="9 10" key="1">
    <citation type="journal article" date="2018" name="IMA Fungus">
        <title>IMA Genome-F 10: Nine draft genome sequences of Claviceps purpurea s.lat., including C. arundinis, C. humidiphila, and C. cf. spartinae, pseudomolecules for the pitch canker pathogen Fusarium circinatum, draft genome of Davidsoniella eucalypti, Grosmannia galeiformis, Quambalaria eucalypti, and Teratosphaeria destructans.</title>
        <authorList>
            <person name="Wingfield B.D."/>
            <person name="Liu M."/>
            <person name="Nguyen H.D."/>
            <person name="Lane F.A."/>
            <person name="Morgan S.W."/>
            <person name="De Vos L."/>
            <person name="Wilken P.M."/>
            <person name="Duong T.A."/>
            <person name="Aylward J."/>
            <person name="Coetzee M.P."/>
            <person name="Dadej K."/>
            <person name="De Beer Z.W."/>
            <person name="Findlay W."/>
            <person name="Havenga M."/>
            <person name="Kolarik M."/>
            <person name="Menzies J.G."/>
            <person name="Naidoo K."/>
            <person name="Pochopski O."/>
            <person name="Shoukouhi P."/>
            <person name="Santana Q.C."/>
            <person name="Seifert K.A."/>
            <person name="Soal N."/>
            <person name="Steenkamp E.T."/>
            <person name="Tatham C.T."/>
            <person name="van der Nest M.A."/>
            <person name="Wingfield M.J."/>
        </authorList>
    </citation>
    <scope>NUCLEOTIDE SEQUENCE [LARGE SCALE GENOMIC DNA]</scope>
    <source>
        <strain evidence="9">CMW44962</strain>
    </source>
</reference>
<comment type="cofactor">
    <cofactor evidence="1 6">
        <name>heme</name>
        <dbReference type="ChEBI" id="CHEBI:30413"/>
    </cofactor>
</comment>
<comment type="caution">
    <text evidence="9">The sequence shown here is derived from an EMBL/GenBank/DDBJ whole genome shotgun (WGS) entry which is preliminary data.</text>
</comment>
<dbReference type="InterPro" id="IPR017972">
    <property type="entry name" value="Cyt_P450_CS"/>
</dbReference>
<comment type="similarity">
    <text evidence="2 7">Belongs to the cytochrome P450 family.</text>
</comment>
<dbReference type="GO" id="GO:0016705">
    <property type="term" value="F:oxidoreductase activity, acting on paired donors, with incorporation or reduction of molecular oxygen"/>
    <property type="evidence" value="ECO:0007669"/>
    <property type="project" value="InterPro"/>
</dbReference>
<evidence type="ECO:0000256" key="1">
    <source>
        <dbReference type="ARBA" id="ARBA00001971"/>
    </source>
</evidence>
<gene>
    <name evidence="9" type="ORF">Tdes44962_MAKER06718</name>
</gene>
<evidence type="ECO:0000256" key="6">
    <source>
        <dbReference type="PIRSR" id="PIRSR602403-1"/>
    </source>
</evidence>
<dbReference type="GO" id="GO:0004497">
    <property type="term" value="F:monooxygenase activity"/>
    <property type="evidence" value="ECO:0007669"/>
    <property type="project" value="UniProtKB-KW"/>
</dbReference>
<keyword evidence="8" id="KW-0812">Transmembrane</keyword>
<feature type="binding site" description="axial binding residue" evidence="6">
    <location>
        <position position="457"/>
    </location>
    <ligand>
        <name>heme</name>
        <dbReference type="ChEBI" id="CHEBI:30413"/>
    </ligand>
    <ligandPart>
        <name>Fe</name>
        <dbReference type="ChEBI" id="CHEBI:18248"/>
    </ligandPart>
</feature>
<keyword evidence="5 6" id="KW-0408">Iron</keyword>
<keyword evidence="8" id="KW-0472">Membrane</keyword>
<sequence length="510" mass="57865">MDLHLHIPTIALAAGGILVLYAIYALTSTSETLEPRFWAQQECVDKQQNRWFASFSANLHSLAGTRALIHEGYARLSKRGKPFTLPQFADKPLLILPTNKIKDLVAKPDDEINLLMVLRERWPQNVVRHQLTRKLPLMTKAVHDELVLGFSDQWRLRDDEEWVSVPALKTCMNIISRAANRVFSGEQLCRNQEFLDHVREYGSGVFRNAAIINLLPRWMRPVMAPLITLRNQRHVRACQVIARPIIAERIERMRSGSKEVVNTDALQWVIEEAFKRADPLELDPDRLCRRLVRLNMVAIHTTSITITNTLLDLYSSPRCTEFITGLRDEVSKTLAANNDEWTKAVVNDLIRVDSTIKESIRCSSLGIVGLTRIVTSPTGIDLGDGIHVPKGIRVAAPIAGIHRDPENYEHPNVYDAFRFSREREFLGETGKILDKRAQGIVTTSDAFLTFGHGRHACPGRFFAAQEMKLMLAHIVLNYDLQIKGARPSNFDLKGACVPSPKARLWVRRRE</sequence>
<keyword evidence="6 7" id="KW-0349">Heme</keyword>
<dbReference type="InterPro" id="IPR001128">
    <property type="entry name" value="Cyt_P450"/>
</dbReference>